<keyword evidence="1" id="KW-0812">Transmembrane</keyword>
<dbReference type="PANTHER" id="PTHR38442">
    <property type="entry name" value="INNER MEMBRANE PROTEIN-RELATED"/>
    <property type="match status" value="1"/>
</dbReference>
<keyword evidence="3" id="KW-1185">Reference proteome</keyword>
<organism evidence="2 3">
    <name type="scientific">Paracoccus marinaquae</name>
    <dbReference type="NCBI Taxonomy" id="2841926"/>
    <lineage>
        <taxon>Bacteria</taxon>
        <taxon>Pseudomonadati</taxon>
        <taxon>Pseudomonadota</taxon>
        <taxon>Alphaproteobacteria</taxon>
        <taxon>Rhodobacterales</taxon>
        <taxon>Paracoccaceae</taxon>
        <taxon>Paracoccus</taxon>
    </lineage>
</organism>
<keyword evidence="1" id="KW-0472">Membrane</keyword>
<dbReference type="InterPro" id="IPR007383">
    <property type="entry name" value="DUF445"/>
</dbReference>
<dbReference type="RefSeq" id="WP_216032126.1">
    <property type="nucleotide sequence ID" value="NZ_JAHKNG010000005.1"/>
</dbReference>
<keyword evidence="1" id="KW-1133">Transmembrane helix</keyword>
<gene>
    <name evidence="2" type="ORF">KNW02_04755</name>
</gene>
<accession>A0ABS6AFZ1</accession>
<dbReference type="EMBL" id="JAHKNG010000005">
    <property type="protein sequence ID" value="MBU3029433.1"/>
    <property type="molecule type" value="Genomic_DNA"/>
</dbReference>
<sequence length="405" mass="43766">MDALRRTRRLAGQVLAGLTVVYFATYLIGVPPGWLMLVRAMAEAGMVGGLADWFAVTALFRHPLGIPIPHTALLPKNQARAARNVGRFFETHFLEPAQLEARVRALEPSGFIAGWVSHPQNARLIARDLSGMLAAVLRHDPPPRALARGRQWLRAQAAHLGSDAAIAAGIADLVKVGARRGLLDDTLALVQRTIDENRDTAVDLVRDRSRWWIASGVDREVANLVVRGVLSMLDELHSPDSSLRRGFEEAFDGMVERLAETGALTRAVTEARLQLIRSGAFDSALGALTEELRADALARLAEEPDLMVEPIAELVRGFAGRALADPAARAAFDARLAELAGRMVGELRPQIATYVADVIAGWEPAELNARFEAELGPDLQYIRINGAVLGTLIGGALFGFEALLG</sequence>
<dbReference type="Proteomes" id="UP001166191">
    <property type="component" value="Unassembled WGS sequence"/>
</dbReference>
<dbReference type="PANTHER" id="PTHR38442:SF1">
    <property type="entry name" value="INNER MEMBRANE PROTEIN"/>
    <property type="match status" value="1"/>
</dbReference>
<proteinExistence type="predicted"/>
<protein>
    <submittedName>
        <fullName evidence="2">DUF445 domain-containing protein</fullName>
    </submittedName>
</protein>
<reference evidence="2" key="1">
    <citation type="submission" date="2021-06" db="EMBL/GenBank/DDBJ databases">
        <title>Paracoccus bacterium XHP0099 sp. nov., isolated from the surface waters of the Yellow Sea.</title>
        <authorList>
            <person name="Xue H."/>
            <person name="Zhang D."/>
        </authorList>
    </citation>
    <scope>NUCLEOTIDE SEQUENCE</scope>
    <source>
        <strain evidence="2">XHP0099</strain>
    </source>
</reference>
<dbReference type="Pfam" id="PF04286">
    <property type="entry name" value="DUF445"/>
    <property type="match status" value="1"/>
</dbReference>
<name>A0ABS6AFZ1_9RHOB</name>
<evidence type="ECO:0000256" key="1">
    <source>
        <dbReference type="SAM" id="Phobius"/>
    </source>
</evidence>
<evidence type="ECO:0000313" key="3">
    <source>
        <dbReference type="Proteomes" id="UP001166191"/>
    </source>
</evidence>
<evidence type="ECO:0000313" key="2">
    <source>
        <dbReference type="EMBL" id="MBU3029433.1"/>
    </source>
</evidence>
<feature type="transmembrane region" description="Helical" evidence="1">
    <location>
        <begin position="12"/>
        <end position="34"/>
    </location>
</feature>
<comment type="caution">
    <text evidence="2">The sequence shown here is derived from an EMBL/GenBank/DDBJ whole genome shotgun (WGS) entry which is preliminary data.</text>
</comment>